<name>A0A0K9PTB1_ZOSMR</name>
<reference evidence="4" key="1">
    <citation type="journal article" date="2016" name="Nature">
        <title>The genome of the seagrass Zostera marina reveals angiosperm adaptation to the sea.</title>
        <authorList>
            <person name="Olsen J.L."/>
            <person name="Rouze P."/>
            <person name="Verhelst B."/>
            <person name="Lin Y.-C."/>
            <person name="Bayer T."/>
            <person name="Collen J."/>
            <person name="Dattolo E."/>
            <person name="De Paoli E."/>
            <person name="Dittami S."/>
            <person name="Maumus F."/>
            <person name="Michel G."/>
            <person name="Kersting A."/>
            <person name="Lauritano C."/>
            <person name="Lohaus R."/>
            <person name="Toepel M."/>
            <person name="Tonon T."/>
            <person name="Vanneste K."/>
            <person name="Amirebrahimi M."/>
            <person name="Brakel J."/>
            <person name="Bostroem C."/>
            <person name="Chovatia M."/>
            <person name="Grimwood J."/>
            <person name="Jenkins J.W."/>
            <person name="Jueterbock A."/>
            <person name="Mraz A."/>
            <person name="Stam W.T."/>
            <person name="Tice H."/>
            <person name="Bornberg-Bauer E."/>
            <person name="Green P.J."/>
            <person name="Pearson G.A."/>
            <person name="Procaccini G."/>
            <person name="Duarte C.M."/>
            <person name="Schmutz J."/>
            <person name="Reusch T.B.H."/>
            <person name="Van de Peer Y."/>
        </authorList>
    </citation>
    <scope>NUCLEOTIDE SEQUENCE [LARGE SCALE GENOMIC DNA]</scope>
    <source>
        <strain evidence="4">cv. Finnish</strain>
    </source>
</reference>
<sequence length="364" mass="40180">MANTIGRFLLCLSLAALLVVSTGSATQNQKTALFVGKAECPDCGSHNLNGIRVRVMCRSRTSHRLYRSRVHGNRELDLNGKFTLQLPATLLNKDGTGLIRKCYAQLYSTSKKAQCPTEKNNREMFRLVLTSKFKSVHVFGIPTGKFNFSRNVCEVLNWQKPLLGFTRRITPHPIYVTRPAAPIYAYAPPVAPIYIPPAAPAYVEPSPIYTYAPPVAPIYMPPAAPIYMPPAAPNPIYTPPAAPIYTPPAAPIYTPPAAPIYTPPAAPIYTPQNPIYTPPVDPVYTTMPGIRIPSAPIYMPPAAPVYMPPAAPVYMAPENPVYSRMPGIGFPFFRRFRRRLPFPSQNSKQKTDGSSTKDDMAIRH</sequence>
<evidence type="ECO:0008006" key="5">
    <source>
        <dbReference type="Google" id="ProtNLM"/>
    </source>
</evidence>
<dbReference type="EMBL" id="LFYR01000643">
    <property type="protein sequence ID" value="KMZ72201.1"/>
    <property type="molecule type" value="Genomic_DNA"/>
</dbReference>
<organism evidence="3 4">
    <name type="scientific">Zostera marina</name>
    <name type="common">Eelgrass</name>
    <dbReference type="NCBI Taxonomy" id="29655"/>
    <lineage>
        <taxon>Eukaryota</taxon>
        <taxon>Viridiplantae</taxon>
        <taxon>Streptophyta</taxon>
        <taxon>Embryophyta</taxon>
        <taxon>Tracheophyta</taxon>
        <taxon>Spermatophyta</taxon>
        <taxon>Magnoliopsida</taxon>
        <taxon>Liliopsida</taxon>
        <taxon>Zosteraceae</taxon>
        <taxon>Zostera</taxon>
    </lineage>
</organism>
<protein>
    <recommendedName>
        <fullName evidence="5">Pollen Ole e 1 allergen and extensin family protein</fullName>
    </recommendedName>
</protein>
<dbReference type="PANTHER" id="PTHR33935:SF22">
    <property type="entry name" value="OS10G0149400 PROTEIN"/>
    <property type="match status" value="1"/>
</dbReference>
<comment type="caution">
    <text evidence="3">The sequence shown here is derived from an EMBL/GenBank/DDBJ whole genome shotgun (WGS) entry which is preliminary data.</text>
</comment>
<keyword evidence="4" id="KW-1185">Reference proteome</keyword>
<accession>A0A0K9PTB1</accession>
<gene>
    <name evidence="3" type="ORF">ZOSMA_16G01740</name>
</gene>
<dbReference type="PRINTS" id="PR01217">
    <property type="entry name" value="PRICHEXTENSN"/>
</dbReference>
<dbReference type="STRING" id="29655.A0A0K9PTB1"/>
<evidence type="ECO:0000313" key="4">
    <source>
        <dbReference type="Proteomes" id="UP000036987"/>
    </source>
</evidence>
<dbReference type="OrthoDB" id="692967at2759"/>
<dbReference type="Proteomes" id="UP000036987">
    <property type="component" value="Unassembled WGS sequence"/>
</dbReference>
<dbReference type="PANTHER" id="PTHR33935">
    <property type="entry name" value="OS10G0148100 PROTEIN"/>
    <property type="match status" value="1"/>
</dbReference>
<dbReference type="Pfam" id="PF01190">
    <property type="entry name" value="Pollen_Ole_e_1"/>
    <property type="match status" value="1"/>
</dbReference>
<proteinExistence type="predicted"/>
<feature type="chain" id="PRO_5005527868" description="Pollen Ole e 1 allergen and extensin family protein" evidence="2">
    <location>
        <begin position="26"/>
        <end position="364"/>
    </location>
</feature>
<evidence type="ECO:0000313" key="3">
    <source>
        <dbReference type="EMBL" id="KMZ72201.1"/>
    </source>
</evidence>
<evidence type="ECO:0000256" key="2">
    <source>
        <dbReference type="SAM" id="SignalP"/>
    </source>
</evidence>
<keyword evidence="2" id="KW-0732">Signal</keyword>
<evidence type="ECO:0000256" key="1">
    <source>
        <dbReference type="SAM" id="MobiDB-lite"/>
    </source>
</evidence>
<feature type="signal peptide" evidence="2">
    <location>
        <begin position="1"/>
        <end position="25"/>
    </location>
</feature>
<feature type="compositionally biased region" description="Basic and acidic residues" evidence="1">
    <location>
        <begin position="349"/>
        <end position="364"/>
    </location>
</feature>
<dbReference type="OMA" id="FFHSIMH"/>
<dbReference type="AlphaFoldDB" id="A0A0K9PTB1"/>
<feature type="region of interest" description="Disordered" evidence="1">
    <location>
        <begin position="341"/>
        <end position="364"/>
    </location>
</feature>